<evidence type="ECO:0000256" key="1">
    <source>
        <dbReference type="ARBA" id="ARBA00004651"/>
    </source>
</evidence>
<dbReference type="GO" id="GO:0005886">
    <property type="term" value="C:plasma membrane"/>
    <property type="evidence" value="ECO:0007669"/>
    <property type="project" value="UniProtKB-SubCell"/>
</dbReference>
<keyword evidence="3 6" id="KW-0812">Transmembrane</keyword>
<name>A0A1J5PLV4_9ZZZZ</name>
<gene>
    <name evidence="8" type="ORF">GALL_496270</name>
</gene>
<evidence type="ECO:0000256" key="5">
    <source>
        <dbReference type="ARBA" id="ARBA00023136"/>
    </source>
</evidence>
<dbReference type="GO" id="GO:0022904">
    <property type="term" value="P:respiratory electron transport chain"/>
    <property type="evidence" value="ECO:0007669"/>
    <property type="project" value="InterPro"/>
</dbReference>
<accession>A0A1J5PLV4</accession>
<dbReference type="SUPFAM" id="SSF81342">
    <property type="entry name" value="Transmembrane di-heme cytochromes"/>
    <property type="match status" value="1"/>
</dbReference>
<proteinExistence type="predicted"/>
<keyword evidence="5 6" id="KW-0472">Membrane</keyword>
<comment type="subcellular location">
    <subcellularLocation>
        <location evidence="1">Cell membrane</location>
        <topology evidence="1">Multi-pass membrane protein</topology>
    </subcellularLocation>
</comment>
<protein>
    <recommendedName>
        <fullName evidence="7">Cytochrome b561 bacterial/Ni-hydrogenase domain-containing protein</fullName>
    </recommendedName>
</protein>
<evidence type="ECO:0000256" key="4">
    <source>
        <dbReference type="ARBA" id="ARBA00022989"/>
    </source>
</evidence>
<feature type="transmembrane region" description="Helical" evidence="6">
    <location>
        <begin position="37"/>
        <end position="56"/>
    </location>
</feature>
<dbReference type="InterPro" id="IPR011577">
    <property type="entry name" value="Cyt_b561_bac/Ni-Hgenase"/>
</dbReference>
<dbReference type="InterPro" id="IPR016174">
    <property type="entry name" value="Di-haem_cyt_TM"/>
</dbReference>
<sequence>MFYLMIITMALTGLCLAFEDDVPALKAIHAFREIHQFTMYLILAFIFVHLAGVFLAERKESPGIVSDMINGGKE</sequence>
<evidence type="ECO:0000259" key="7">
    <source>
        <dbReference type="Pfam" id="PF01292"/>
    </source>
</evidence>
<dbReference type="EMBL" id="MLJW01005113">
    <property type="protein sequence ID" value="OIQ68775.1"/>
    <property type="molecule type" value="Genomic_DNA"/>
</dbReference>
<comment type="caution">
    <text evidence="8">The sequence shown here is derived from an EMBL/GenBank/DDBJ whole genome shotgun (WGS) entry which is preliminary data.</text>
</comment>
<evidence type="ECO:0000256" key="3">
    <source>
        <dbReference type="ARBA" id="ARBA00022692"/>
    </source>
</evidence>
<keyword evidence="2" id="KW-1003">Cell membrane</keyword>
<evidence type="ECO:0000256" key="6">
    <source>
        <dbReference type="SAM" id="Phobius"/>
    </source>
</evidence>
<feature type="domain" description="Cytochrome b561 bacterial/Ni-hydrogenase" evidence="7">
    <location>
        <begin position="1"/>
        <end position="71"/>
    </location>
</feature>
<dbReference type="GO" id="GO:0009055">
    <property type="term" value="F:electron transfer activity"/>
    <property type="evidence" value="ECO:0007669"/>
    <property type="project" value="InterPro"/>
</dbReference>
<dbReference type="Pfam" id="PF01292">
    <property type="entry name" value="Ni_hydr_CYTB"/>
    <property type="match status" value="1"/>
</dbReference>
<reference evidence="8" key="1">
    <citation type="submission" date="2016-10" db="EMBL/GenBank/DDBJ databases">
        <title>Sequence of Gallionella enrichment culture.</title>
        <authorList>
            <person name="Poehlein A."/>
            <person name="Muehling M."/>
            <person name="Daniel R."/>
        </authorList>
    </citation>
    <scope>NUCLEOTIDE SEQUENCE</scope>
</reference>
<organism evidence="8">
    <name type="scientific">mine drainage metagenome</name>
    <dbReference type="NCBI Taxonomy" id="410659"/>
    <lineage>
        <taxon>unclassified sequences</taxon>
        <taxon>metagenomes</taxon>
        <taxon>ecological metagenomes</taxon>
    </lineage>
</organism>
<evidence type="ECO:0000313" key="8">
    <source>
        <dbReference type="EMBL" id="OIQ68775.1"/>
    </source>
</evidence>
<evidence type="ECO:0000256" key="2">
    <source>
        <dbReference type="ARBA" id="ARBA00022475"/>
    </source>
</evidence>
<dbReference type="Gene3D" id="1.20.950.20">
    <property type="entry name" value="Transmembrane di-heme cytochromes, Chain C"/>
    <property type="match status" value="1"/>
</dbReference>
<dbReference type="AlphaFoldDB" id="A0A1J5PLV4"/>
<keyword evidence="4 6" id="KW-1133">Transmembrane helix</keyword>